<dbReference type="InterPro" id="IPR029044">
    <property type="entry name" value="Nucleotide-diphossugar_trans"/>
</dbReference>
<dbReference type="SUPFAM" id="SSF53448">
    <property type="entry name" value="Nucleotide-diphospho-sugar transferases"/>
    <property type="match status" value="1"/>
</dbReference>
<protein>
    <submittedName>
        <fullName evidence="2">NDP-sugar synthase</fullName>
    </submittedName>
</protein>
<evidence type="ECO:0000313" key="2">
    <source>
        <dbReference type="EMBL" id="MDT7040980.1"/>
    </source>
</evidence>
<dbReference type="EMBL" id="JAQOUE010000001">
    <property type="protein sequence ID" value="MDT7040980.1"/>
    <property type="molecule type" value="Genomic_DNA"/>
</dbReference>
<dbReference type="Pfam" id="PF00483">
    <property type="entry name" value="NTP_transferase"/>
    <property type="match status" value="1"/>
</dbReference>
<sequence>MKAMVLAAGLGTRLRPLTNSLPKPLLSLGPHPLLVWNLLLLRKHGIADVIMNLHYLGEQIQHAIGDGSQWGLKVTYSFEPVLLGTGGGVKQAEPFFEGEPFLVINGDTIFDLNLSAVIAHHREAEAIATMVLRDDPDVDQWGVIETDAQGQVLRINGNGRPASQDGEYVVRRMFAGIHVVDPFLLRHVPEGVPYSIIDAYVLWLERGASVSSYLLTGYWSDVGTPQRYAQVQQDFDFGRIRLPA</sequence>
<accession>A0ABU3K3J3</accession>
<organism evidence="2 3">
    <name type="scientific">Candidatus Nitronereus thalassa</name>
    <dbReference type="NCBI Taxonomy" id="3020898"/>
    <lineage>
        <taxon>Bacteria</taxon>
        <taxon>Pseudomonadati</taxon>
        <taxon>Nitrospirota</taxon>
        <taxon>Nitrospiria</taxon>
        <taxon>Nitrospirales</taxon>
        <taxon>Nitrospiraceae</taxon>
        <taxon>Candidatus Nitronereus</taxon>
    </lineage>
</organism>
<dbReference type="InterPro" id="IPR050486">
    <property type="entry name" value="Mannose-1P_guanyltransferase"/>
</dbReference>
<dbReference type="PANTHER" id="PTHR22572">
    <property type="entry name" value="SUGAR-1-PHOSPHATE GUANYL TRANSFERASE"/>
    <property type="match status" value="1"/>
</dbReference>
<name>A0ABU3K3J3_9BACT</name>
<dbReference type="InterPro" id="IPR005835">
    <property type="entry name" value="NTP_transferase_dom"/>
</dbReference>
<gene>
    <name evidence="2" type="ORF">PPG34_01380</name>
</gene>
<reference evidence="2 3" key="1">
    <citation type="journal article" date="2023" name="ISME J.">
        <title>Cultivation and genomic characterization of novel and ubiquitous marine nitrite-oxidizing bacteria from the Nitrospirales.</title>
        <authorList>
            <person name="Mueller A.J."/>
            <person name="Daebeler A."/>
            <person name="Herbold C.W."/>
            <person name="Kirkegaard R.H."/>
            <person name="Daims H."/>
        </authorList>
    </citation>
    <scope>NUCLEOTIDE SEQUENCE [LARGE SCALE GENOMIC DNA]</scope>
    <source>
        <strain evidence="2 3">EB</strain>
    </source>
</reference>
<evidence type="ECO:0000313" key="3">
    <source>
        <dbReference type="Proteomes" id="UP001250932"/>
    </source>
</evidence>
<dbReference type="CDD" id="cd04181">
    <property type="entry name" value="NTP_transferase"/>
    <property type="match status" value="1"/>
</dbReference>
<dbReference type="Gene3D" id="3.90.550.10">
    <property type="entry name" value="Spore Coat Polysaccharide Biosynthesis Protein SpsA, Chain A"/>
    <property type="match status" value="1"/>
</dbReference>
<evidence type="ECO:0000259" key="1">
    <source>
        <dbReference type="Pfam" id="PF00483"/>
    </source>
</evidence>
<keyword evidence="3" id="KW-1185">Reference proteome</keyword>
<feature type="domain" description="Nucleotidyl transferase" evidence="1">
    <location>
        <begin position="2"/>
        <end position="234"/>
    </location>
</feature>
<dbReference type="RefSeq" id="WP_313831339.1">
    <property type="nucleotide sequence ID" value="NZ_JAQOUE010000001.1"/>
</dbReference>
<dbReference type="Proteomes" id="UP001250932">
    <property type="component" value="Unassembled WGS sequence"/>
</dbReference>
<comment type="caution">
    <text evidence="2">The sequence shown here is derived from an EMBL/GenBank/DDBJ whole genome shotgun (WGS) entry which is preliminary data.</text>
</comment>
<proteinExistence type="predicted"/>